<dbReference type="EMBL" id="JAGMUV010000011">
    <property type="protein sequence ID" value="KAH7141048.1"/>
    <property type="molecule type" value="Genomic_DNA"/>
</dbReference>
<reference evidence="3" key="1">
    <citation type="journal article" date="2021" name="Nat. Commun.">
        <title>Genetic determinants of endophytism in the Arabidopsis root mycobiome.</title>
        <authorList>
            <person name="Mesny F."/>
            <person name="Miyauchi S."/>
            <person name="Thiergart T."/>
            <person name="Pickel B."/>
            <person name="Atanasova L."/>
            <person name="Karlsson M."/>
            <person name="Huettel B."/>
            <person name="Barry K.W."/>
            <person name="Haridas S."/>
            <person name="Chen C."/>
            <person name="Bauer D."/>
            <person name="Andreopoulos W."/>
            <person name="Pangilinan J."/>
            <person name="LaButti K."/>
            <person name="Riley R."/>
            <person name="Lipzen A."/>
            <person name="Clum A."/>
            <person name="Drula E."/>
            <person name="Henrissat B."/>
            <person name="Kohler A."/>
            <person name="Grigoriev I.V."/>
            <person name="Martin F.M."/>
            <person name="Hacquard S."/>
        </authorList>
    </citation>
    <scope>NUCLEOTIDE SEQUENCE</scope>
    <source>
        <strain evidence="3">MPI-CAGE-AT-0147</strain>
    </source>
</reference>
<dbReference type="Pfam" id="PF07859">
    <property type="entry name" value="Abhydrolase_3"/>
    <property type="match status" value="1"/>
</dbReference>
<accession>A0A9P9IZ04</accession>
<dbReference type="InterPro" id="IPR013094">
    <property type="entry name" value="AB_hydrolase_3"/>
</dbReference>
<name>A0A9P9IZ04_9HYPO</name>
<evidence type="ECO:0000259" key="2">
    <source>
        <dbReference type="Pfam" id="PF07859"/>
    </source>
</evidence>
<keyword evidence="1 3" id="KW-0378">Hydrolase</keyword>
<dbReference type="AlphaFoldDB" id="A0A9P9IZ04"/>
<comment type="caution">
    <text evidence="3">The sequence shown here is derived from an EMBL/GenBank/DDBJ whole genome shotgun (WGS) entry which is preliminary data.</text>
</comment>
<dbReference type="Gene3D" id="3.40.50.1820">
    <property type="entry name" value="alpha/beta hydrolase"/>
    <property type="match status" value="1"/>
</dbReference>
<organism evidence="3 4">
    <name type="scientific">Dactylonectria macrodidyma</name>
    <dbReference type="NCBI Taxonomy" id="307937"/>
    <lineage>
        <taxon>Eukaryota</taxon>
        <taxon>Fungi</taxon>
        <taxon>Dikarya</taxon>
        <taxon>Ascomycota</taxon>
        <taxon>Pezizomycotina</taxon>
        <taxon>Sordariomycetes</taxon>
        <taxon>Hypocreomycetidae</taxon>
        <taxon>Hypocreales</taxon>
        <taxon>Nectriaceae</taxon>
        <taxon>Dactylonectria</taxon>
    </lineage>
</organism>
<dbReference type="InterPro" id="IPR050300">
    <property type="entry name" value="GDXG_lipolytic_enzyme"/>
</dbReference>
<protein>
    <submittedName>
        <fullName evidence="3">Alpha/Beta hydrolase protein</fullName>
    </submittedName>
</protein>
<dbReference type="Proteomes" id="UP000738349">
    <property type="component" value="Unassembled WGS sequence"/>
</dbReference>
<dbReference type="OrthoDB" id="408631at2759"/>
<dbReference type="GO" id="GO:0016787">
    <property type="term" value="F:hydrolase activity"/>
    <property type="evidence" value="ECO:0007669"/>
    <property type="project" value="UniProtKB-KW"/>
</dbReference>
<dbReference type="PANTHER" id="PTHR48081:SF8">
    <property type="entry name" value="ALPHA_BETA HYDROLASE FOLD-3 DOMAIN-CONTAINING PROTEIN-RELATED"/>
    <property type="match status" value="1"/>
</dbReference>
<dbReference type="InterPro" id="IPR029058">
    <property type="entry name" value="AB_hydrolase_fold"/>
</dbReference>
<keyword evidence="4" id="KW-1185">Reference proteome</keyword>
<gene>
    <name evidence="3" type="ORF">EDB81DRAFT_844031</name>
</gene>
<sequence length="328" mass="35885">MHLKPEPEDIDINAPSKPLQKYGHLSQKIPEFVAAESAIIVGYSKLRACPDFPAVREAAGDPDAPLPPGGPVRGRDVVSELVEFPARDGTLIELKVYKSPSVVQDATLMYRMHGGGWSVGRREVDGAENVFAAANPNIVVVTTNIAGAPEHPFPQPLHDSYWVNIFWYCKKNARALGVNPEKIILSGSSAGANLSFTSPPVCHPIFFPREKYEFSSYIQNSDNCVLSTLMMEAALDAYMPHPEPDSRHSPLLADSLEGLSSALIQCAGDDILRDDAFAYAEALQTAGVEVEVYGFAGVPHCFPAILLNISETAIFYERYNRFLEKHAK</sequence>
<dbReference type="SUPFAM" id="SSF53474">
    <property type="entry name" value="alpha/beta-Hydrolases"/>
    <property type="match status" value="1"/>
</dbReference>
<evidence type="ECO:0000313" key="4">
    <source>
        <dbReference type="Proteomes" id="UP000738349"/>
    </source>
</evidence>
<proteinExistence type="predicted"/>
<feature type="domain" description="Alpha/beta hydrolase fold-3" evidence="2">
    <location>
        <begin position="112"/>
        <end position="302"/>
    </location>
</feature>
<evidence type="ECO:0000313" key="3">
    <source>
        <dbReference type="EMBL" id="KAH7141048.1"/>
    </source>
</evidence>
<evidence type="ECO:0000256" key="1">
    <source>
        <dbReference type="ARBA" id="ARBA00022801"/>
    </source>
</evidence>
<dbReference type="PANTHER" id="PTHR48081">
    <property type="entry name" value="AB HYDROLASE SUPERFAMILY PROTEIN C4A8.06C"/>
    <property type="match status" value="1"/>
</dbReference>